<sequence>MSQGRKRSQADMPTVVSNKYEQQKLLNIQDNKRRLESMNIKHISASLSSLVDSTMEKKRKGKRKSSLVDEDEDYEPNVDEDDELLGKACEKNTKLDVAKKKKQVEMKGSKRGIYIQPQFLANLLKMSNRQQTEVIGDDELRSISTATKVVKEAICSEQQISSSEDNEDIDNDDENNGHIYNGDDELIQVKDIENTLQNVAGKKPSGDDDFEIENILQNLARKRSSGDDDFEIENPLQNIDGKRSNVDDDFEIENTLQNLAEKGSSGDVGFGNEFECYANGDKEMIIVDNELITQGKAKKTRGHVYCKKLTELAPGEKVFIEFNEDGIPTGDYSTTFSYFIGEQVRNQSVCPVQVSTWEDYTSETLDHLWRCILEMSEKAKRSRSFQKMPHYTGSKSHARVKEDIRKKNGGKCSRVDMLLETRQTTSEKCVNSTNLACNMHAIDEVKRLKKERDEGLNQKTDEQILAEVLGKDSRGYLRCYGRGKSITQYFGVKPSRLDLANEVMLVKRATTDTLEEAKKEL</sequence>
<gene>
    <name evidence="2" type="ORF">RND81_08G068800</name>
</gene>
<organism evidence="2 3">
    <name type="scientific">Saponaria officinalis</name>
    <name type="common">Common soapwort</name>
    <name type="synonym">Lychnis saponaria</name>
    <dbReference type="NCBI Taxonomy" id="3572"/>
    <lineage>
        <taxon>Eukaryota</taxon>
        <taxon>Viridiplantae</taxon>
        <taxon>Streptophyta</taxon>
        <taxon>Embryophyta</taxon>
        <taxon>Tracheophyta</taxon>
        <taxon>Spermatophyta</taxon>
        <taxon>Magnoliopsida</taxon>
        <taxon>eudicotyledons</taxon>
        <taxon>Gunneridae</taxon>
        <taxon>Pentapetalae</taxon>
        <taxon>Caryophyllales</taxon>
        <taxon>Caryophyllaceae</taxon>
        <taxon>Caryophylleae</taxon>
        <taxon>Saponaria</taxon>
    </lineage>
</organism>
<feature type="compositionally biased region" description="Acidic residues" evidence="1">
    <location>
        <begin position="68"/>
        <end position="81"/>
    </location>
</feature>
<dbReference type="Pfam" id="PF03004">
    <property type="entry name" value="Transposase_24"/>
    <property type="match status" value="1"/>
</dbReference>
<proteinExistence type="predicted"/>
<evidence type="ECO:0000256" key="1">
    <source>
        <dbReference type="SAM" id="MobiDB-lite"/>
    </source>
</evidence>
<name>A0AAW1J4G0_SAPOF</name>
<dbReference type="InterPro" id="IPR004252">
    <property type="entry name" value="Probable_transposase_24"/>
</dbReference>
<keyword evidence="3" id="KW-1185">Reference proteome</keyword>
<feature type="region of interest" description="Disordered" evidence="1">
    <location>
        <begin position="156"/>
        <end position="181"/>
    </location>
</feature>
<evidence type="ECO:0000313" key="2">
    <source>
        <dbReference type="EMBL" id="KAK9697908.1"/>
    </source>
</evidence>
<dbReference type="EMBL" id="JBDFQZ010000008">
    <property type="protein sequence ID" value="KAK9697908.1"/>
    <property type="molecule type" value="Genomic_DNA"/>
</dbReference>
<feature type="region of interest" description="Disordered" evidence="1">
    <location>
        <begin position="52"/>
        <end position="81"/>
    </location>
</feature>
<dbReference type="Proteomes" id="UP001443914">
    <property type="component" value="Unassembled WGS sequence"/>
</dbReference>
<accession>A0AAW1J4G0</accession>
<dbReference type="AlphaFoldDB" id="A0AAW1J4G0"/>
<evidence type="ECO:0000313" key="3">
    <source>
        <dbReference type="Proteomes" id="UP001443914"/>
    </source>
</evidence>
<comment type="caution">
    <text evidence="2">The sequence shown here is derived from an EMBL/GenBank/DDBJ whole genome shotgun (WGS) entry which is preliminary data.</text>
</comment>
<feature type="region of interest" description="Disordered" evidence="1">
    <location>
        <begin position="1"/>
        <end position="22"/>
    </location>
</feature>
<protein>
    <submittedName>
        <fullName evidence="2">Uncharacterized protein</fullName>
    </submittedName>
</protein>
<reference evidence="2" key="1">
    <citation type="submission" date="2024-03" db="EMBL/GenBank/DDBJ databases">
        <title>WGS assembly of Saponaria officinalis var. Norfolk2.</title>
        <authorList>
            <person name="Jenkins J."/>
            <person name="Shu S."/>
            <person name="Grimwood J."/>
            <person name="Barry K."/>
            <person name="Goodstein D."/>
            <person name="Schmutz J."/>
            <person name="Leebens-Mack J."/>
            <person name="Osbourn A."/>
        </authorList>
    </citation>
    <scope>NUCLEOTIDE SEQUENCE [LARGE SCALE GENOMIC DNA]</scope>
    <source>
        <strain evidence="2">JIC</strain>
    </source>
</reference>
<feature type="compositionally biased region" description="Acidic residues" evidence="1">
    <location>
        <begin position="164"/>
        <end position="174"/>
    </location>
</feature>